<dbReference type="GO" id="GO:0005886">
    <property type="term" value="C:plasma membrane"/>
    <property type="evidence" value="ECO:0007669"/>
    <property type="project" value="UniProtKB-SubCell"/>
</dbReference>
<dbReference type="GO" id="GO:0006826">
    <property type="term" value="P:iron ion transport"/>
    <property type="evidence" value="ECO:0007669"/>
    <property type="project" value="TreeGrafter"/>
</dbReference>
<keyword evidence="18" id="KW-1185">Reference proteome</keyword>
<dbReference type="Pfam" id="PF01794">
    <property type="entry name" value="Ferric_reduct"/>
    <property type="match status" value="1"/>
</dbReference>
<dbReference type="SUPFAM" id="SSF63380">
    <property type="entry name" value="Riboflavin synthase domain-like"/>
    <property type="match status" value="1"/>
</dbReference>
<feature type="transmembrane region" description="Helical" evidence="15">
    <location>
        <begin position="22"/>
        <end position="42"/>
    </location>
</feature>
<keyword evidence="4" id="KW-0813">Transport</keyword>
<dbReference type="PROSITE" id="PS51384">
    <property type="entry name" value="FAD_FR"/>
    <property type="match status" value="1"/>
</dbReference>
<evidence type="ECO:0000256" key="14">
    <source>
        <dbReference type="SAM" id="MobiDB-lite"/>
    </source>
</evidence>
<dbReference type="PANTHER" id="PTHR32361:SF9">
    <property type="entry name" value="FERRIC REDUCTASE TRANSMEMBRANE COMPONENT 3-RELATED"/>
    <property type="match status" value="1"/>
</dbReference>
<dbReference type="GO" id="GO:0006879">
    <property type="term" value="P:intracellular iron ion homeostasis"/>
    <property type="evidence" value="ECO:0007669"/>
    <property type="project" value="TreeGrafter"/>
</dbReference>
<dbReference type="Proteomes" id="UP001050691">
    <property type="component" value="Unassembled WGS sequence"/>
</dbReference>
<feature type="region of interest" description="Disordered" evidence="14">
    <location>
        <begin position="481"/>
        <end position="507"/>
    </location>
</feature>
<feature type="transmembrane region" description="Helical" evidence="15">
    <location>
        <begin position="229"/>
        <end position="252"/>
    </location>
</feature>
<keyword evidence="10" id="KW-0406">Ion transport</keyword>
<keyword evidence="9" id="KW-0560">Oxidoreductase</keyword>
<evidence type="ECO:0000256" key="1">
    <source>
        <dbReference type="ARBA" id="ARBA00004651"/>
    </source>
</evidence>
<dbReference type="EMBL" id="BPWL01000003">
    <property type="protein sequence ID" value="GJJ08728.1"/>
    <property type="molecule type" value="Genomic_DNA"/>
</dbReference>
<evidence type="ECO:0000256" key="5">
    <source>
        <dbReference type="ARBA" id="ARBA00022475"/>
    </source>
</evidence>
<dbReference type="SUPFAM" id="SSF52343">
    <property type="entry name" value="Ferredoxin reductase-like, C-terminal NADP-linked domain"/>
    <property type="match status" value="1"/>
</dbReference>
<reference evidence="17" key="1">
    <citation type="submission" date="2021-10" db="EMBL/GenBank/DDBJ databases">
        <title>De novo Genome Assembly of Clathrus columnatus (Basidiomycota, Fungi) Using Illumina and Nanopore Sequence Data.</title>
        <authorList>
            <person name="Ogiso-Tanaka E."/>
            <person name="Itagaki H."/>
            <person name="Hosoya T."/>
            <person name="Hosaka K."/>
        </authorList>
    </citation>
    <scope>NUCLEOTIDE SEQUENCE</scope>
    <source>
        <strain evidence="17">MO-923</strain>
    </source>
</reference>
<evidence type="ECO:0000256" key="7">
    <source>
        <dbReference type="ARBA" id="ARBA00022982"/>
    </source>
</evidence>
<keyword evidence="12" id="KW-0325">Glycoprotein</keyword>
<dbReference type="PANTHER" id="PTHR32361">
    <property type="entry name" value="FERRIC/CUPRIC REDUCTASE TRANSMEMBRANE COMPONENT"/>
    <property type="match status" value="1"/>
</dbReference>
<comment type="similarity">
    <text evidence="2">Belongs to the ferric reductase (FRE) family.</text>
</comment>
<evidence type="ECO:0000313" key="17">
    <source>
        <dbReference type="EMBL" id="GJJ08728.1"/>
    </source>
</evidence>
<name>A0AAV5A7V6_9AGAM</name>
<evidence type="ECO:0000256" key="8">
    <source>
        <dbReference type="ARBA" id="ARBA00022989"/>
    </source>
</evidence>
<feature type="domain" description="FAD-binding FR-type" evidence="16">
    <location>
        <begin position="267"/>
        <end position="398"/>
    </location>
</feature>
<keyword evidence="6 15" id="KW-0812">Transmembrane</keyword>
<dbReference type="Pfam" id="PF08022">
    <property type="entry name" value="FAD_binding_8"/>
    <property type="match status" value="1"/>
</dbReference>
<dbReference type="GO" id="GO:0052851">
    <property type="term" value="F:ferric-chelate reductase (NADPH) activity"/>
    <property type="evidence" value="ECO:0007669"/>
    <property type="project" value="UniProtKB-EC"/>
</dbReference>
<feature type="transmembrane region" description="Helical" evidence="15">
    <location>
        <begin position="172"/>
        <end position="191"/>
    </location>
</feature>
<keyword evidence="5" id="KW-1003">Cell membrane</keyword>
<dbReference type="InterPro" id="IPR017938">
    <property type="entry name" value="Riboflavin_synthase-like_b-brl"/>
</dbReference>
<dbReference type="InterPro" id="IPR051410">
    <property type="entry name" value="Ferric/Cupric_Reductase"/>
</dbReference>
<dbReference type="SFLD" id="SFLDG01168">
    <property type="entry name" value="Ferric_reductase_subgroup_(FRE"/>
    <property type="match status" value="1"/>
</dbReference>
<proteinExistence type="inferred from homology"/>
<dbReference type="AlphaFoldDB" id="A0AAV5A7V6"/>
<organism evidence="17 18">
    <name type="scientific">Clathrus columnatus</name>
    <dbReference type="NCBI Taxonomy" id="1419009"/>
    <lineage>
        <taxon>Eukaryota</taxon>
        <taxon>Fungi</taxon>
        <taxon>Dikarya</taxon>
        <taxon>Basidiomycota</taxon>
        <taxon>Agaricomycotina</taxon>
        <taxon>Agaricomycetes</taxon>
        <taxon>Phallomycetidae</taxon>
        <taxon>Phallales</taxon>
        <taxon>Clathraceae</taxon>
        <taxon>Clathrus</taxon>
    </lineage>
</organism>
<evidence type="ECO:0000256" key="10">
    <source>
        <dbReference type="ARBA" id="ARBA00023065"/>
    </source>
</evidence>
<dbReference type="Pfam" id="PF08030">
    <property type="entry name" value="NAD_binding_6"/>
    <property type="match status" value="1"/>
</dbReference>
<comment type="caution">
    <text evidence="17">The sequence shown here is derived from an EMBL/GenBank/DDBJ whole genome shotgun (WGS) entry which is preliminary data.</text>
</comment>
<evidence type="ECO:0000256" key="3">
    <source>
        <dbReference type="ARBA" id="ARBA00012668"/>
    </source>
</evidence>
<evidence type="ECO:0000256" key="6">
    <source>
        <dbReference type="ARBA" id="ARBA00022692"/>
    </source>
</evidence>
<dbReference type="Gene3D" id="3.40.50.80">
    <property type="entry name" value="Nucleotide-binding domain of ferredoxin-NADP reductase (FNR) module"/>
    <property type="match status" value="1"/>
</dbReference>
<dbReference type="InterPro" id="IPR039261">
    <property type="entry name" value="FNR_nucleotide-bd"/>
</dbReference>
<comment type="catalytic activity">
    <reaction evidence="13">
        <text>2 a Fe(II)-siderophore + NADP(+) + H(+) = 2 a Fe(III)-siderophore + NADPH</text>
        <dbReference type="Rhea" id="RHEA:28795"/>
        <dbReference type="Rhea" id="RHEA-COMP:11342"/>
        <dbReference type="Rhea" id="RHEA-COMP:11344"/>
        <dbReference type="ChEBI" id="CHEBI:15378"/>
        <dbReference type="ChEBI" id="CHEBI:29033"/>
        <dbReference type="ChEBI" id="CHEBI:29034"/>
        <dbReference type="ChEBI" id="CHEBI:57783"/>
        <dbReference type="ChEBI" id="CHEBI:58349"/>
        <dbReference type="EC" id="1.16.1.9"/>
    </reaction>
</comment>
<evidence type="ECO:0000256" key="9">
    <source>
        <dbReference type="ARBA" id="ARBA00023002"/>
    </source>
</evidence>
<evidence type="ECO:0000256" key="2">
    <source>
        <dbReference type="ARBA" id="ARBA00006278"/>
    </source>
</evidence>
<dbReference type="GO" id="GO:0015677">
    <property type="term" value="P:copper ion import"/>
    <property type="evidence" value="ECO:0007669"/>
    <property type="project" value="TreeGrafter"/>
</dbReference>
<comment type="subcellular location">
    <subcellularLocation>
        <location evidence="1">Cell membrane</location>
        <topology evidence="1">Multi-pass membrane protein</topology>
    </subcellularLocation>
</comment>
<keyword evidence="7" id="KW-0249">Electron transport</keyword>
<evidence type="ECO:0000256" key="11">
    <source>
        <dbReference type="ARBA" id="ARBA00023136"/>
    </source>
</evidence>
<dbReference type="InterPro" id="IPR017927">
    <property type="entry name" value="FAD-bd_FR_type"/>
</dbReference>
<dbReference type="EC" id="1.16.1.9" evidence="3"/>
<evidence type="ECO:0000256" key="12">
    <source>
        <dbReference type="ARBA" id="ARBA00023180"/>
    </source>
</evidence>
<evidence type="ECO:0000259" key="16">
    <source>
        <dbReference type="PROSITE" id="PS51384"/>
    </source>
</evidence>
<dbReference type="CDD" id="cd06186">
    <property type="entry name" value="NOX_Duox_like_FAD_NADP"/>
    <property type="match status" value="1"/>
</dbReference>
<evidence type="ECO:0000256" key="4">
    <source>
        <dbReference type="ARBA" id="ARBA00022448"/>
    </source>
</evidence>
<dbReference type="InterPro" id="IPR013121">
    <property type="entry name" value="Fe_red_NAD-bd_6"/>
</dbReference>
<feature type="transmembrane region" description="Helical" evidence="15">
    <location>
        <begin position="203"/>
        <end position="222"/>
    </location>
</feature>
<evidence type="ECO:0000256" key="13">
    <source>
        <dbReference type="ARBA" id="ARBA00048483"/>
    </source>
</evidence>
<accession>A0AAV5A7V6</accession>
<keyword evidence="11 15" id="KW-0472">Membrane</keyword>
<keyword evidence="8 15" id="KW-1133">Transmembrane helix</keyword>
<feature type="compositionally biased region" description="Basic and acidic residues" evidence="14">
    <location>
        <begin position="490"/>
        <end position="507"/>
    </location>
</feature>
<dbReference type="InterPro" id="IPR013112">
    <property type="entry name" value="FAD-bd_8"/>
</dbReference>
<evidence type="ECO:0000256" key="15">
    <source>
        <dbReference type="SAM" id="Phobius"/>
    </source>
</evidence>
<gene>
    <name evidence="17" type="ORF">Clacol_002947</name>
</gene>
<sequence length="591" mass="66435">MPSSDINSILSNARDTVYPEQIWWFMASFIALLVLFHFIKIIQQWRSPSLPRDPEKNNNLELAPHRRRSISRLPIAIYETITIILFRYTVSFGYSRRVNWAEIAITMHFLTPVAGFDSDPGGLKIDPNYYADRAGNAVASQIPLLVILSGKNNLLSIITGISFEKLHILHRAIARFSIVLILAHAGGRISLGLTGSDVITEPWLRTGIAAFSAWVIIAVMFIKPFRSKYYNIFVIVHLVLALMITIGLYFHIQGAAGYQNYIVPAFVFWGFDRVTRIARVFWNNRGFSPSPIKIEILSPNTLKLSINQWMSWKAGQSAYLTIPKISMMPFEAHPFTISTIPTMEKENNNEPNELVFIVKVRNGFTKRLYHTVSKAQELNEEFLLNAFVDGPYGSPPELDMFSDIVIITGGSGISFGLPLLGEIVRNKETGRSRCSSVLLVWAVATPDFNTFTWILESFNKILTNAPSSLRVRIHLHATGPTSSISSVNEEESKRATPEIEEKSPMTPTIEDRMSIVSGRPNIASLLEEELSSTENALAVNVAGPFSMVEDVRKALRFNLITPKAKLHGQPRVQLHTEPYEIAVRAYLFMPL</sequence>
<dbReference type="SFLD" id="SFLDS00052">
    <property type="entry name" value="Ferric_Reductase_Domain"/>
    <property type="match status" value="1"/>
</dbReference>
<protein>
    <recommendedName>
        <fullName evidence="3">ferric-chelate reductase (NADPH)</fullName>
        <ecNumber evidence="3">1.16.1.9</ecNumber>
    </recommendedName>
</protein>
<evidence type="ECO:0000313" key="18">
    <source>
        <dbReference type="Proteomes" id="UP001050691"/>
    </source>
</evidence>
<dbReference type="InterPro" id="IPR013130">
    <property type="entry name" value="Fe3_Rdtase_TM_dom"/>
</dbReference>